<dbReference type="Gene3D" id="3.30.70.260">
    <property type="match status" value="1"/>
</dbReference>
<dbReference type="InterPro" id="IPR029009">
    <property type="entry name" value="ASB_dom_sf"/>
</dbReference>
<evidence type="ECO:0000313" key="10">
    <source>
        <dbReference type="EMBL" id="ABB28635.1"/>
    </source>
</evidence>
<dbReference type="Pfam" id="PF00389">
    <property type="entry name" value="2-Hacid_dh"/>
    <property type="match status" value="1"/>
</dbReference>
<evidence type="ECO:0000256" key="5">
    <source>
        <dbReference type="ARBA" id="ARBA00048731"/>
    </source>
</evidence>
<dbReference type="SUPFAM" id="SSF55021">
    <property type="entry name" value="ACT-like"/>
    <property type="match status" value="1"/>
</dbReference>
<reference evidence="10" key="1">
    <citation type="submission" date="2005-08" db="EMBL/GenBank/DDBJ databases">
        <title>Complete sequence of Chlorobium chlorochromatii CaD3.</title>
        <authorList>
            <person name="Copeland A."/>
            <person name="Lucas S."/>
            <person name="Lapidus A."/>
            <person name="Barry K."/>
            <person name="Detter J.C."/>
            <person name="Glavina T."/>
            <person name="Hammon N."/>
            <person name="Israni S."/>
            <person name="Pitluck S."/>
            <person name="Bryant D."/>
            <person name="Schmutz J."/>
            <person name="Larimer F."/>
            <person name="Land M."/>
            <person name="Kyrpides N."/>
            <person name="Ivanova N."/>
            <person name="Richardson P."/>
        </authorList>
    </citation>
    <scope>NUCLEOTIDE SEQUENCE [LARGE SCALE GENOMIC DNA]</scope>
    <source>
        <strain evidence="10">CaD3</strain>
    </source>
</reference>
<dbReference type="SUPFAM" id="SSF52283">
    <property type="entry name" value="Formate/glycerate dehydrogenase catalytic domain-like"/>
    <property type="match status" value="1"/>
</dbReference>
<keyword evidence="4 6" id="KW-0520">NAD</keyword>
<dbReference type="InterPro" id="IPR029753">
    <property type="entry name" value="D-isomer_DH_CS"/>
</dbReference>
<dbReference type="InterPro" id="IPR045626">
    <property type="entry name" value="PGDH_ASB_dom"/>
</dbReference>
<dbReference type="FunFam" id="3.40.50.720:FF:000021">
    <property type="entry name" value="D-3-phosphoglycerate dehydrogenase"/>
    <property type="match status" value="1"/>
</dbReference>
<dbReference type="InterPro" id="IPR006140">
    <property type="entry name" value="D-isomer_DH_NAD-bd"/>
</dbReference>
<dbReference type="KEGG" id="cch:Cag_1377"/>
<dbReference type="PANTHER" id="PTHR42938:SF47">
    <property type="entry name" value="HYDROXYPYRUVATE REDUCTASE"/>
    <property type="match status" value="1"/>
</dbReference>
<dbReference type="AlphaFoldDB" id="Q3AQU0"/>
<accession>Q3AQU0</accession>
<evidence type="ECO:0000259" key="9">
    <source>
        <dbReference type="Pfam" id="PF19304"/>
    </source>
</evidence>
<dbReference type="PROSITE" id="PS00671">
    <property type="entry name" value="D_2_HYDROXYACID_DH_3"/>
    <property type="match status" value="1"/>
</dbReference>
<name>Q3AQU0_CHLCH</name>
<dbReference type="Gene3D" id="3.40.50.720">
    <property type="entry name" value="NAD(P)-binding Rossmann-like Domain"/>
    <property type="match status" value="2"/>
</dbReference>
<dbReference type="GO" id="GO:0004617">
    <property type="term" value="F:phosphoglycerate dehydrogenase activity"/>
    <property type="evidence" value="ECO:0007669"/>
    <property type="project" value="UniProtKB-UniRule"/>
</dbReference>
<dbReference type="EMBL" id="CP000108">
    <property type="protein sequence ID" value="ABB28635.1"/>
    <property type="molecule type" value="Genomic_DNA"/>
</dbReference>
<dbReference type="Pfam" id="PF19304">
    <property type="entry name" value="PGDH_inter"/>
    <property type="match status" value="1"/>
</dbReference>
<dbReference type="GO" id="GO:0006564">
    <property type="term" value="P:L-serine biosynthetic process"/>
    <property type="evidence" value="ECO:0007669"/>
    <property type="project" value="UniProtKB-UniRule"/>
</dbReference>
<protein>
    <recommendedName>
        <fullName evidence="6">D-3-phosphoglycerate dehydrogenase</fullName>
        <ecNumber evidence="6">1.1.1.95</ecNumber>
    </recommendedName>
</protein>
<keyword evidence="6" id="KW-0028">Amino-acid biosynthesis</keyword>
<dbReference type="InterPro" id="IPR036291">
    <property type="entry name" value="NAD(P)-bd_dom_sf"/>
</dbReference>
<comment type="catalytic activity">
    <reaction evidence="5 6">
        <text>(2R)-3-phosphoglycerate + NAD(+) = 3-phosphooxypyruvate + NADH + H(+)</text>
        <dbReference type="Rhea" id="RHEA:12641"/>
        <dbReference type="ChEBI" id="CHEBI:15378"/>
        <dbReference type="ChEBI" id="CHEBI:18110"/>
        <dbReference type="ChEBI" id="CHEBI:57540"/>
        <dbReference type="ChEBI" id="CHEBI:57945"/>
        <dbReference type="ChEBI" id="CHEBI:58272"/>
        <dbReference type="EC" id="1.1.1.95"/>
    </reaction>
</comment>
<evidence type="ECO:0000259" key="8">
    <source>
        <dbReference type="Pfam" id="PF02826"/>
    </source>
</evidence>
<dbReference type="eggNOG" id="COG0111">
    <property type="taxonomic scope" value="Bacteria"/>
</dbReference>
<evidence type="ECO:0000256" key="3">
    <source>
        <dbReference type="ARBA" id="ARBA00023002"/>
    </source>
</evidence>
<evidence type="ECO:0000256" key="2">
    <source>
        <dbReference type="ARBA" id="ARBA00005854"/>
    </source>
</evidence>
<dbReference type="NCBIfam" id="TIGR01327">
    <property type="entry name" value="PGDH"/>
    <property type="match status" value="1"/>
</dbReference>
<feature type="domain" description="D-3-phosphoglycerate dehydrogenase ASB" evidence="9">
    <location>
        <begin position="338"/>
        <end position="453"/>
    </location>
</feature>
<evidence type="ECO:0000256" key="4">
    <source>
        <dbReference type="ARBA" id="ARBA00023027"/>
    </source>
</evidence>
<dbReference type="PANTHER" id="PTHR42938">
    <property type="entry name" value="FORMATE DEHYDROGENASE 1"/>
    <property type="match status" value="1"/>
</dbReference>
<dbReference type="Pfam" id="PF02826">
    <property type="entry name" value="2-Hacid_dh_C"/>
    <property type="match status" value="1"/>
</dbReference>
<evidence type="ECO:0000259" key="7">
    <source>
        <dbReference type="Pfam" id="PF00389"/>
    </source>
</evidence>
<evidence type="ECO:0000256" key="1">
    <source>
        <dbReference type="ARBA" id="ARBA00005216"/>
    </source>
</evidence>
<evidence type="ECO:0000256" key="6">
    <source>
        <dbReference type="RuleBase" id="RU363003"/>
    </source>
</evidence>
<dbReference type="Gene3D" id="3.30.1330.90">
    <property type="entry name" value="D-3-phosphoglycerate dehydrogenase, domain 3"/>
    <property type="match status" value="1"/>
</dbReference>
<feature type="domain" description="D-isomer specific 2-hydroxyacid dehydrogenase NAD-binding" evidence="8">
    <location>
        <begin position="118"/>
        <end position="292"/>
    </location>
</feature>
<comment type="pathway">
    <text evidence="1 6">Amino-acid biosynthesis; L-serine biosynthesis; L-serine from 3-phospho-D-glycerate: step 1/3.</text>
</comment>
<gene>
    <name evidence="10" type="ordered locus">Cag_1377</name>
</gene>
<keyword evidence="3 6" id="KW-0560">Oxidoreductase</keyword>
<dbReference type="InterPro" id="IPR006139">
    <property type="entry name" value="D-isomer_2_OHA_DH_cat_dom"/>
</dbReference>
<dbReference type="CDD" id="cd12173">
    <property type="entry name" value="PGDH_4"/>
    <property type="match status" value="1"/>
</dbReference>
<dbReference type="SUPFAM" id="SSF143548">
    <property type="entry name" value="Serine metabolism enzymes domain"/>
    <property type="match status" value="1"/>
</dbReference>
<dbReference type="HOGENOM" id="CLU_019796_8_1_10"/>
<keyword evidence="6" id="KW-0718">Serine biosynthesis</keyword>
<dbReference type="SUPFAM" id="SSF51735">
    <property type="entry name" value="NAD(P)-binding Rossmann-fold domains"/>
    <property type="match status" value="1"/>
</dbReference>
<feature type="domain" description="D-isomer specific 2-hydroxyacid dehydrogenase catalytic" evidence="7">
    <location>
        <begin position="15"/>
        <end position="324"/>
    </location>
</feature>
<dbReference type="EC" id="1.1.1.95" evidence="6"/>
<organism evidence="10">
    <name type="scientific">Chlorobium chlorochromatii (strain CaD3)</name>
    <dbReference type="NCBI Taxonomy" id="340177"/>
    <lineage>
        <taxon>Bacteria</taxon>
        <taxon>Pseudomonadati</taxon>
        <taxon>Chlorobiota</taxon>
        <taxon>Chlorobiia</taxon>
        <taxon>Chlorobiales</taxon>
        <taxon>Chlorobiaceae</taxon>
        <taxon>Chlorobium/Pelodictyon group</taxon>
        <taxon>Chlorobium</taxon>
    </lineage>
</organism>
<dbReference type="GO" id="GO:0051287">
    <property type="term" value="F:NAD binding"/>
    <property type="evidence" value="ECO:0007669"/>
    <property type="project" value="UniProtKB-UniRule"/>
</dbReference>
<dbReference type="InterPro" id="IPR006236">
    <property type="entry name" value="PGDH"/>
</dbReference>
<comment type="similarity">
    <text evidence="2 6">Belongs to the D-isomer specific 2-hydroxyacid dehydrogenase family.</text>
</comment>
<sequence length="538" mass="57935">MIALAKKENENVMKVLITDSVHPQCGRLLLQHGFEVTEKPSLSPKELHAIIADYNILIVRSATSLPAEVLAKATQLELIGRAGTGVDNIDLEAATRQGIVVMSTPGGNAVSAAEHTCAMLLAAARHIPQAMADLKQGNWNKHLYAGIELEGKTLSLIGLGRVGREVAMRMQAFGMRTIAYDPAIADEDAALLDIELLPLHENLLRADVITIHSALDESTYNLLGKETLSLTKPGVIIVNCARGGIINEVALAEALASGHVAAAALDVFTKEPIAATHPLLQFPQVIATPHISASTAEGQEKVAIQMAEQIIAWKRDGILEGAINGTIVELAQLPGAHAYLHLAEKLGATLAQCTPLDGKHITMKTSGEFLYTFHEALSAAVLKGFLAKRHAKSCNYLNAFLVAQEYGITLQQKFEPNTHDFNNLLRVELASGSINRMIGGTVFGEKEVRIVMVDQFLLEFKPEGSILLYTNNDQPDVIARVTQLLLAHHCAMAYLALSLDDLHNSAMSALVVNGKVTNDLLEAIKQLEGVTSLSLLEL</sequence>
<dbReference type="InterPro" id="IPR045865">
    <property type="entry name" value="ACT-like_dom_sf"/>
</dbReference>
<dbReference type="UniPathway" id="UPA00135">
    <property type="reaction ID" value="UER00196"/>
</dbReference>
<dbReference type="STRING" id="340177.Cag_1377"/>
<proteinExistence type="inferred from homology"/>